<dbReference type="OrthoDB" id="761538at2759"/>
<dbReference type="PANTHER" id="PTHR11669:SF1">
    <property type="entry name" value="REPLICATION FACTOR C SUBUNIT 3"/>
    <property type="match status" value="1"/>
</dbReference>
<dbReference type="FunFam" id="1.10.8.60:FF:000030">
    <property type="entry name" value="replication factor C subunit 3"/>
    <property type="match status" value="1"/>
</dbReference>
<gene>
    <name evidence="11" type="ORF">AaeL_AAEL007581</name>
</gene>
<dbReference type="Pfam" id="PF22534">
    <property type="entry name" value="RFC_C"/>
    <property type="match status" value="1"/>
</dbReference>
<reference evidence="11" key="2">
    <citation type="journal article" date="2007" name="Science">
        <title>Genome sequence of Aedes aegypti, a major arbovirus vector.</title>
        <authorList>
            <person name="Nene V."/>
            <person name="Wortman J.R."/>
            <person name="Lawson D."/>
            <person name="Haas B."/>
            <person name="Kodira C."/>
            <person name="Tu Z.J."/>
            <person name="Loftus B."/>
            <person name="Xi Z."/>
            <person name="Megy K."/>
            <person name="Grabherr M."/>
            <person name="Ren Q."/>
            <person name="Zdobnov E.M."/>
            <person name="Lobo N.F."/>
            <person name="Campbell K.S."/>
            <person name="Brown S.E."/>
            <person name="Bonaldo M.F."/>
            <person name="Zhu J."/>
            <person name="Sinkins S.P."/>
            <person name="Hogenkamp D.G."/>
            <person name="Amedeo P."/>
            <person name="Arensburger P."/>
            <person name="Atkinson P.W."/>
            <person name="Bidwell S."/>
            <person name="Biedler J."/>
            <person name="Birney E."/>
            <person name="Bruggner R.V."/>
            <person name="Costas J."/>
            <person name="Coy M.R."/>
            <person name="Crabtree J."/>
            <person name="Crawford M."/>
            <person name="Debruyn B."/>
            <person name="Decaprio D."/>
            <person name="Eiglmeier K."/>
            <person name="Eisenstadt E."/>
            <person name="El-Dorry H."/>
            <person name="Gelbart W.M."/>
            <person name="Gomes S.L."/>
            <person name="Hammond M."/>
            <person name="Hannick L.I."/>
            <person name="Hogan J.R."/>
            <person name="Holmes M.H."/>
            <person name="Jaffe D."/>
            <person name="Johnston J.S."/>
            <person name="Kennedy R.C."/>
            <person name="Koo H."/>
            <person name="Kravitz S."/>
            <person name="Kriventseva E.V."/>
            <person name="Kulp D."/>
            <person name="Labutti K."/>
            <person name="Lee E."/>
            <person name="Li S."/>
            <person name="Lovin D.D."/>
            <person name="Mao C."/>
            <person name="Mauceli E."/>
            <person name="Menck C.F."/>
            <person name="Miller J.R."/>
            <person name="Montgomery P."/>
            <person name="Mori A."/>
            <person name="Nascimento A.L."/>
            <person name="Naveira H.F."/>
            <person name="Nusbaum C."/>
            <person name="O'leary S."/>
            <person name="Orvis J."/>
            <person name="Pertea M."/>
            <person name="Quesneville H."/>
            <person name="Reidenbach K.R."/>
            <person name="Rogers Y.H."/>
            <person name="Roth C.W."/>
            <person name="Schneider J.R."/>
            <person name="Schatz M."/>
            <person name="Shumway M."/>
            <person name="Stanke M."/>
            <person name="Stinson E.O."/>
            <person name="Tubio J.M."/>
            <person name="Vanzee J.P."/>
            <person name="Verjovski-Almeida S."/>
            <person name="Werner D."/>
            <person name="White O."/>
            <person name="Wyder S."/>
            <person name="Zeng Q."/>
            <person name="Zhao Q."/>
            <person name="Zhao Y."/>
            <person name="Hill C.A."/>
            <person name="Raikhel A.S."/>
            <person name="Soares M.B."/>
            <person name="Knudson D.L."/>
            <person name="Lee N.H."/>
            <person name="Galagan J."/>
            <person name="Salzberg S.L."/>
            <person name="Paulsen I.T."/>
            <person name="Dimopoulos G."/>
            <person name="Collins F.H."/>
            <person name="Birren B."/>
            <person name="Fraser-Liggett C.M."/>
            <person name="Severson D.W."/>
        </authorList>
    </citation>
    <scope>NUCLEOTIDE SEQUENCE [LARGE SCALE GENOMIC DNA]</scope>
    <source>
        <strain evidence="11">Liverpool</strain>
    </source>
</reference>
<reference evidence="11" key="1">
    <citation type="submission" date="2005-10" db="EMBL/GenBank/DDBJ databases">
        <authorList>
            <person name="Loftus B.J."/>
            <person name="Nene V.M."/>
            <person name="Hannick L.I."/>
            <person name="Bidwell S."/>
            <person name="Haas B."/>
            <person name="Amedeo P."/>
            <person name="Orvis J."/>
            <person name="Wortman J.R."/>
            <person name="White O.R."/>
            <person name="Salzberg S."/>
            <person name="Shumway M."/>
            <person name="Koo H."/>
            <person name="Zhao Y."/>
            <person name="Holmes M."/>
            <person name="Miller J."/>
            <person name="Schatz M."/>
            <person name="Pop M."/>
            <person name="Pai G."/>
            <person name="Utterback T."/>
            <person name="Rogers Y.-H."/>
            <person name="Kravitz S."/>
            <person name="Fraser C.M."/>
        </authorList>
    </citation>
    <scope>NUCLEOTIDE SEQUENCE</scope>
    <source>
        <strain evidence="11">Liverpool</strain>
    </source>
</reference>
<comment type="subunit">
    <text evidence="6">Subunit of the RFC complex, an heteropentameric complex consisting of a large subunit RFC1 and four small subunits RFC2, RFC3, RFC4 and RFC5; the RFC complex interacts with PCNA. Forms an heterotetrameric complex with RFC2, RFC4 and RFC5; this complex has ATPase activity but is not stimulated by PCNA. The heterotetramer of subunits RFC2, RFC3, RFC4 and RFC5 interacts with RAD17. Interacts with CNTD1; this interaction facilitates crossover formation.</text>
</comment>
<dbReference type="FunFam" id="1.20.272.10:FF:000002">
    <property type="entry name" value="Replication factor C subunit 3"/>
    <property type="match status" value="1"/>
</dbReference>
<reference evidence="11" key="3">
    <citation type="submission" date="2012-09" db="EMBL/GenBank/DDBJ databases">
        <authorList>
            <consortium name="VectorBase"/>
        </authorList>
    </citation>
    <scope>NUCLEOTIDE SEQUENCE</scope>
    <source>
        <strain evidence="11">Liverpool</strain>
    </source>
</reference>
<dbReference type="KEGG" id="aag:5569389"/>
<dbReference type="Pfam" id="PF13177">
    <property type="entry name" value="DNA_pol3_delta2"/>
    <property type="match status" value="1"/>
</dbReference>
<dbReference type="InterPro" id="IPR008921">
    <property type="entry name" value="DNA_pol3_clamp-load_cplx_C"/>
</dbReference>
<dbReference type="AlphaFoldDB" id="A0A1S4FH37"/>
<dbReference type="SUPFAM" id="SSF52540">
    <property type="entry name" value="P-loop containing nucleoside triphosphate hydrolases"/>
    <property type="match status" value="1"/>
</dbReference>
<dbReference type="Gene3D" id="1.20.272.10">
    <property type="match status" value="1"/>
</dbReference>
<comment type="similarity">
    <text evidence="2">Belongs to the activator 1 small subunits family.</text>
</comment>
<keyword evidence="3" id="KW-0235">DNA replication</keyword>
<evidence type="ECO:0000313" key="12">
    <source>
        <dbReference type="Proteomes" id="UP000682892"/>
    </source>
</evidence>
<dbReference type="GO" id="GO:0005663">
    <property type="term" value="C:DNA replication factor C complex"/>
    <property type="evidence" value="ECO:0007669"/>
    <property type="project" value="TreeGrafter"/>
</dbReference>
<evidence type="ECO:0000256" key="8">
    <source>
        <dbReference type="ARBA" id="ARBA00076818"/>
    </source>
</evidence>
<dbReference type="EMBL" id="CH477449">
    <property type="protein sequence ID" value="EAT40715.1"/>
    <property type="molecule type" value="Genomic_DNA"/>
</dbReference>
<organism evidence="11 12">
    <name type="scientific">Aedes aegypti</name>
    <name type="common">Yellowfever mosquito</name>
    <name type="synonym">Culex aegypti</name>
    <dbReference type="NCBI Taxonomy" id="7159"/>
    <lineage>
        <taxon>Eukaryota</taxon>
        <taxon>Metazoa</taxon>
        <taxon>Ecdysozoa</taxon>
        <taxon>Arthropoda</taxon>
        <taxon>Hexapoda</taxon>
        <taxon>Insecta</taxon>
        <taxon>Pterygota</taxon>
        <taxon>Neoptera</taxon>
        <taxon>Endopterygota</taxon>
        <taxon>Diptera</taxon>
        <taxon>Nematocera</taxon>
        <taxon>Culicoidea</taxon>
        <taxon>Culicidae</taxon>
        <taxon>Culicinae</taxon>
        <taxon>Aedini</taxon>
        <taxon>Aedes</taxon>
        <taxon>Stegomyia</taxon>
    </lineage>
</organism>
<dbReference type="PANTHER" id="PTHR11669">
    <property type="entry name" value="REPLICATION FACTOR C / DNA POLYMERASE III GAMMA-TAU SUBUNIT"/>
    <property type="match status" value="1"/>
</dbReference>
<evidence type="ECO:0000256" key="3">
    <source>
        <dbReference type="ARBA" id="ARBA00022705"/>
    </source>
</evidence>
<dbReference type="GO" id="GO:0003689">
    <property type="term" value="F:DNA clamp loader activity"/>
    <property type="evidence" value="ECO:0007669"/>
    <property type="project" value="TreeGrafter"/>
</dbReference>
<dbReference type="FunFam" id="3.40.50.300:FF:000136">
    <property type="entry name" value="Replication factor C subunit 5"/>
    <property type="match status" value="1"/>
</dbReference>
<dbReference type="InterPro" id="IPR050238">
    <property type="entry name" value="DNA_Rep/Repair_Clamp_Loader"/>
</dbReference>
<dbReference type="Gene3D" id="3.40.50.300">
    <property type="entry name" value="P-loop containing nucleotide triphosphate hydrolases"/>
    <property type="match status" value="1"/>
</dbReference>
<keyword evidence="4" id="KW-0539">Nucleus</keyword>
<evidence type="ECO:0000256" key="9">
    <source>
        <dbReference type="ARBA" id="ARBA00079394"/>
    </source>
</evidence>
<dbReference type="Gene3D" id="1.10.8.60">
    <property type="match status" value="1"/>
</dbReference>
<sequence length="358" mass="41081">MALWVDRYRPRELSKLDYHKTQATHLTNLCAQGDFPHLMFYGPSGAGKKTRIMCLLRELYGSGVERLRNEVMNFTTPSNRKVEIMTVSSNYHIEVNPSDAGIYDRVVITDMIKQIAQTQQIDPSGQREFKTIVLSEVDELTKDAQHALRRTMEKYVATCRLVLCVNSTSRVIPAVKSRCLGIRVSAPTNEEIVSILNNICKKEGLHIPSELATRITEKSERNLRRAILMLEACKVQQYPFTVNQEVPEIDWQVFLRETANQIVQEQSPQKLEAVRERLYELLSQGVPSDIIFRGLVENLVKNCDMSLKTQTLNFAGTYEHRMQQGSKHIFHLEAFVAQFMALYKKFLNQASAMDMDDF</sequence>
<evidence type="ECO:0000256" key="5">
    <source>
        <dbReference type="ARBA" id="ARBA00058626"/>
    </source>
</evidence>
<name>A0A1S4FH37_AEDAE</name>
<dbReference type="GO" id="GO:0005634">
    <property type="term" value="C:nucleus"/>
    <property type="evidence" value="ECO:0007669"/>
    <property type="project" value="UniProtKB-SubCell"/>
</dbReference>
<evidence type="ECO:0000256" key="7">
    <source>
        <dbReference type="ARBA" id="ARBA00070184"/>
    </source>
</evidence>
<evidence type="ECO:0000256" key="10">
    <source>
        <dbReference type="ARBA" id="ARBA00080379"/>
    </source>
</evidence>
<evidence type="ECO:0000256" key="4">
    <source>
        <dbReference type="ARBA" id="ARBA00023242"/>
    </source>
</evidence>
<dbReference type="Pfam" id="PF21960">
    <property type="entry name" value="RCF1-5-like_lid"/>
    <property type="match status" value="1"/>
</dbReference>
<dbReference type="OMA" id="LKADIMH"/>
<comment type="function">
    <text evidence="5">Subunit of the replication factor C (RFC) complex which acts during elongation of primed DNA templates by DNA polymerases delta and epsilon, and is necessary for ATP-dependent loading of proliferating cell nuclear antigen (PCNA) onto primed DNA.</text>
</comment>
<dbReference type="Proteomes" id="UP000682892">
    <property type="component" value="Unassembled WGS sequence"/>
</dbReference>
<comment type="subcellular location">
    <subcellularLocation>
        <location evidence="1">Nucleus</location>
    </subcellularLocation>
</comment>
<evidence type="ECO:0000256" key="1">
    <source>
        <dbReference type="ARBA" id="ARBA00004123"/>
    </source>
</evidence>
<evidence type="ECO:0000256" key="2">
    <source>
        <dbReference type="ARBA" id="ARBA00005378"/>
    </source>
</evidence>
<dbReference type="GO" id="GO:0006271">
    <property type="term" value="P:DNA strand elongation involved in DNA replication"/>
    <property type="evidence" value="ECO:0007669"/>
    <property type="project" value="UniProtKB-ARBA"/>
</dbReference>
<evidence type="ECO:0000256" key="6">
    <source>
        <dbReference type="ARBA" id="ARBA00062267"/>
    </source>
</evidence>
<evidence type="ECO:0000313" key="11">
    <source>
        <dbReference type="EMBL" id="EAT40715.1"/>
    </source>
</evidence>
<dbReference type="InterPro" id="IPR027417">
    <property type="entry name" value="P-loop_NTPase"/>
</dbReference>
<protein>
    <recommendedName>
        <fullName evidence="7">Replication factor C subunit 3</fullName>
    </recommendedName>
    <alternativeName>
        <fullName evidence="9">Activator 1 38 kDa subunit</fullName>
    </alternativeName>
    <alternativeName>
        <fullName evidence="10">Activator 1 subunit 3</fullName>
    </alternativeName>
    <alternativeName>
        <fullName evidence="8">Replication factor C 38 kDa subunit</fullName>
    </alternativeName>
</protein>
<dbReference type="GO" id="GO:0003677">
    <property type="term" value="F:DNA binding"/>
    <property type="evidence" value="ECO:0007669"/>
    <property type="project" value="InterPro"/>
</dbReference>
<accession>A0A1S4FH37</accession>
<dbReference type="GO" id="GO:0006281">
    <property type="term" value="P:DNA repair"/>
    <property type="evidence" value="ECO:0007669"/>
    <property type="project" value="UniProtKB-ARBA"/>
</dbReference>
<dbReference type="SUPFAM" id="SSF48019">
    <property type="entry name" value="post-AAA+ oligomerization domain-like"/>
    <property type="match status" value="1"/>
</dbReference>
<dbReference type="HOGENOM" id="CLU_042324_5_0_1"/>
<proteinExistence type="inferred from homology"/>